<feature type="compositionally biased region" description="Polar residues" evidence="1">
    <location>
        <begin position="337"/>
        <end position="352"/>
    </location>
</feature>
<gene>
    <name evidence="3" type="ORF">OVA965_LOCUS18141</name>
    <name evidence="4" type="ORF">TMI583_LOCUS18155</name>
</gene>
<proteinExistence type="predicted"/>
<feature type="compositionally biased region" description="Low complexity" evidence="1">
    <location>
        <begin position="392"/>
        <end position="423"/>
    </location>
</feature>
<dbReference type="GO" id="GO:1990247">
    <property type="term" value="F:N6-methyladenosine-containing RNA reader activity"/>
    <property type="evidence" value="ECO:0007669"/>
    <property type="project" value="TreeGrafter"/>
</dbReference>
<feature type="compositionally biased region" description="Basic and acidic residues" evidence="1">
    <location>
        <begin position="101"/>
        <end position="110"/>
    </location>
</feature>
<dbReference type="PANTHER" id="PTHR12357">
    <property type="entry name" value="YTH YT521-B HOMOLOGY DOMAIN-CONTAINING"/>
    <property type="match status" value="1"/>
</dbReference>
<evidence type="ECO:0000313" key="3">
    <source>
        <dbReference type="EMBL" id="CAF1076245.1"/>
    </source>
</evidence>
<feature type="region of interest" description="Disordered" evidence="1">
    <location>
        <begin position="677"/>
        <end position="709"/>
    </location>
</feature>
<protein>
    <recommendedName>
        <fullName evidence="2">YTH domain-containing protein</fullName>
    </recommendedName>
</protein>
<name>A0A8S2DZH9_9BILA</name>
<dbReference type="GO" id="GO:0005654">
    <property type="term" value="C:nucleoplasm"/>
    <property type="evidence" value="ECO:0007669"/>
    <property type="project" value="TreeGrafter"/>
</dbReference>
<evidence type="ECO:0000313" key="5">
    <source>
        <dbReference type="Proteomes" id="UP000677228"/>
    </source>
</evidence>
<dbReference type="InterPro" id="IPR045168">
    <property type="entry name" value="YTH_prot"/>
</dbReference>
<dbReference type="PROSITE" id="PS50882">
    <property type="entry name" value="YTH"/>
    <property type="match status" value="1"/>
</dbReference>
<comment type="caution">
    <text evidence="3">The sequence shown here is derived from an EMBL/GenBank/DDBJ whole genome shotgun (WGS) entry which is preliminary data.</text>
</comment>
<evidence type="ECO:0000313" key="4">
    <source>
        <dbReference type="EMBL" id="CAF3839966.1"/>
    </source>
</evidence>
<dbReference type="GO" id="GO:0003729">
    <property type="term" value="F:mRNA binding"/>
    <property type="evidence" value="ECO:0007669"/>
    <property type="project" value="TreeGrafter"/>
</dbReference>
<feature type="compositionally biased region" description="Polar residues" evidence="1">
    <location>
        <begin position="463"/>
        <end position="479"/>
    </location>
</feature>
<dbReference type="InterPro" id="IPR007275">
    <property type="entry name" value="YTH_domain"/>
</dbReference>
<evidence type="ECO:0000259" key="2">
    <source>
        <dbReference type="PROSITE" id="PS50882"/>
    </source>
</evidence>
<feature type="compositionally biased region" description="Basic residues" evidence="1">
    <location>
        <begin position="325"/>
        <end position="336"/>
    </location>
</feature>
<feature type="compositionally biased region" description="Basic residues" evidence="1">
    <location>
        <begin position="688"/>
        <end position="709"/>
    </location>
</feature>
<dbReference type="CDD" id="cd21134">
    <property type="entry name" value="YTH"/>
    <property type="match status" value="1"/>
</dbReference>
<dbReference type="Gene3D" id="3.10.590.10">
    <property type="entry name" value="ph1033 like domains"/>
    <property type="match status" value="1"/>
</dbReference>
<feature type="compositionally biased region" description="Low complexity" evidence="1">
    <location>
        <begin position="44"/>
        <end position="54"/>
    </location>
</feature>
<feature type="compositionally biased region" description="Basic and acidic residues" evidence="1">
    <location>
        <begin position="489"/>
        <end position="499"/>
    </location>
</feature>
<organism evidence="3 5">
    <name type="scientific">Didymodactylos carnosus</name>
    <dbReference type="NCBI Taxonomy" id="1234261"/>
    <lineage>
        <taxon>Eukaryota</taxon>
        <taxon>Metazoa</taxon>
        <taxon>Spiralia</taxon>
        <taxon>Gnathifera</taxon>
        <taxon>Rotifera</taxon>
        <taxon>Eurotatoria</taxon>
        <taxon>Bdelloidea</taxon>
        <taxon>Philodinida</taxon>
        <taxon>Philodinidae</taxon>
        <taxon>Didymodactylos</taxon>
    </lineage>
</organism>
<dbReference type="PANTHER" id="PTHR12357:SF3">
    <property type="entry name" value="YTH DOMAIN-CONTAINING PROTEIN 1"/>
    <property type="match status" value="1"/>
</dbReference>
<feature type="domain" description="YTH" evidence="2">
    <location>
        <begin position="172"/>
        <end position="309"/>
    </location>
</feature>
<dbReference type="EMBL" id="CAJNOK010008917">
    <property type="protein sequence ID" value="CAF1076245.1"/>
    <property type="molecule type" value="Genomic_DNA"/>
</dbReference>
<feature type="compositionally biased region" description="Low complexity" evidence="1">
    <location>
        <begin position="526"/>
        <end position="537"/>
    </location>
</feature>
<dbReference type="Proteomes" id="UP000677228">
    <property type="component" value="Unassembled WGS sequence"/>
</dbReference>
<accession>A0A8S2DZH9</accession>
<reference evidence="3" key="1">
    <citation type="submission" date="2021-02" db="EMBL/GenBank/DDBJ databases">
        <authorList>
            <person name="Nowell W R."/>
        </authorList>
    </citation>
    <scope>NUCLEOTIDE SEQUENCE</scope>
</reference>
<feature type="region of interest" description="Disordered" evidence="1">
    <location>
        <begin position="325"/>
        <end position="538"/>
    </location>
</feature>
<dbReference type="GO" id="GO:0000398">
    <property type="term" value="P:mRNA splicing, via spliceosome"/>
    <property type="evidence" value="ECO:0007669"/>
    <property type="project" value="TreeGrafter"/>
</dbReference>
<dbReference type="Pfam" id="PF04146">
    <property type="entry name" value="YTH"/>
    <property type="match status" value="1"/>
</dbReference>
<feature type="compositionally biased region" description="Basic and acidic residues" evidence="1">
    <location>
        <begin position="451"/>
        <end position="462"/>
    </location>
</feature>
<sequence length="709" mass="79662">MDEEALLSSSPNDHDEEAKIIAEDDLQMENDLIGIADEDEDSENNQSNNSNSEQLIDDDFHQTSTLQHSADELIDVSQDGDMFVNNTNNTISSPLAAGETVHSKDNKTQDSDVETAESQNGEAGTDEMEMKTTSNIHQQNIEQIITVPTLPVISQKSDSDKVATLRHIFSDACYFLIKSSNEENVSLAKAKGIWSTPPANEARLNRAFKEHRNVILIYSVAESKAFQGFARMSCEARHDSQQINWVLPPGMSNRAFSGVIRIDWVTRQSLPFNKTSHLYNSWNDNKPVKIGRDGQEIEPRCAESLCRLFPSDPNIDILTIALKAKRNKKTGSKSKSRTPPQSKPLTTTTITIANDLLIPSSSMSPIPTNSTTVTSPNTSQKLSSSRRKSLTRSKSPSPPSSSLTRKTSSTLIGNSSRASNNNNHHLSTRHSGGGVTTTYPHNNNNNNSNYRRSDYIKTDFRSHSSSNNNYPQRPQNLATSGVRRRPSSRSRERTKEDVQRKRRYRSSSSRSPDPTNRKHVQRSPYSHSVQDQVSSSHGNANKTISKIFINGTYEDYMKHFNVLTAHPQYPGMSPAMFPPSAYPLAYDPLGYVSQTGLNHLLYDHRGPTLPLTHPSQMNPFINQAAASQATAQYFQQQQQSRPNVLVSYQFFLFLTVLNGFDKYEQEIADFLRQTSHYRSKDGNSSTSNHKRHRSSREKRPRKSRSPRRR</sequence>
<dbReference type="GO" id="GO:0000381">
    <property type="term" value="P:regulation of alternative mRNA splicing, via spliceosome"/>
    <property type="evidence" value="ECO:0007669"/>
    <property type="project" value="TreeGrafter"/>
</dbReference>
<feature type="region of interest" description="Disordered" evidence="1">
    <location>
        <begin position="1"/>
        <end position="54"/>
    </location>
</feature>
<dbReference type="Proteomes" id="UP000682733">
    <property type="component" value="Unassembled WGS sequence"/>
</dbReference>
<feature type="compositionally biased region" description="Low complexity" evidence="1">
    <location>
        <begin position="359"/>
        <end position="383"/>
    </location>
</feature>
<dbReference type="EMBL" id="CAJOBA010008935">
    <property type="protein sequence ID" value="CAF3839966.1"/>
    <property type="molecule type" value="Genomic_DNA"/>
</dbReference>
<feature type="compositionally biased region" description="Basic and acidic residues" evidence="1">
    <location>
        <begin position="12"/>
        <end position="22"/>
    </location>
</feature>
<dbReference type="AlphaFoldDB" id="A0A8S2DZH9"/>
<feature type="compositionally biased region" description="Polar residues" evidence="1">
    <location>
        <begin position="677"/>
        <end position="687"/>
    </location>
</feature>
<evidence type="ECO:0000256" key="1">
    <source>
        <dbReference type="SAM" id="MobiDB-lite"/>
    </source>
</evidence>
<feature type="region of interest" description="Disordered" evidence="1">
    <location>
        <begin position="88"/>
        <end position="127"/>
    </location>
</feature>